<evidence type="ECO:0000313" key="2">
    <source>
        <dbReference type="Proteomes" id="UP000266861"/>
    </source>
</evidence>
<proteinExistence type="predicted"/>
<sequence>MFENSFVTQSGSTVYLKGASKIQKTYDVSVETLQRWESSGHLIENDSSITVFGDNQQTQTTQKPRSVDLQQHYLEYEIDWIVLLEQIHTGEIKEVECF</sequence>
<keyword evidence="2" id="KW-1185">Reference proteome</keyword>
<name>A0A397JUS7_9GLOM</name>
<organism evidence="1 2">
    <name type="scientific">Diversispora epigaea</name>
    <dbReference type="NCBI Taxonomy" id="1348612"/>
    <lineage>
        <taxon>Eukaryota</taxon>
        <taxon>Fungi</taxon>
        <taxon>Fungi incertae sedis</taxon>
        <taxon>Mucoromycota</taxon>
        <taxon>Glomeromycotina</taxon>
        <taxon>Glomeromycetes</taxon>
        <taxon>Diversisporales</taxon>
        <taxon>Diversisporaceae</taxon>
        <taxon>Diversispora</taxon>
    </lineage>
</organism>
<accession>A0A397JUS7</accession>
<dbReference type="EMBL" id="PQFF01000007">
    <property type="protein sequence ID" value="RHZ89826.1"/>
    <property type="molecule type" value="Genomic_DNA"/>
</dbReference>
<evidence type="ECO:0000313" key="1">
    <source>
        <dbReference type="EMBL" id="RHZ89826.1"/>
    </source>
</evidence>
<protein>
    <submittedName>
        <fullName evidence="1">Uncharacterized protein</fullName>
    </submittedName>
</protein>
<dbReference type="AlphaFoldDB" id="A0A397JUS7"/>
<dbReference type="Proteomes" id="UP000266861">
    <property type="component" value="Unassembled WGS sequence"/>
</dbReference>
<comment type="caution">
    <text evidence="1">The sequence shown here is derived from an EMBL/GenBank/DDBJ whole genome shotgun (WGS) entry which is preliminary data.</text>
</comment>
<reference evidence="1 2" key="1">
    <citation type="submission" date="2018-08" db="EMBL/GenBank/DDBJ databases">
        <title>Genome and evolution of the arbuscular mycorrhizal fungus Diversispora epigaea (formerly Glomus versiforme) and its bacterial endosymbionts.</title>
        <authorList>
            <person name="Sun X."/>
            <person name="Fei Z."/>
            <person name="Harrison M."/>
        </authorList>
    </citation>
    <scope>NUCLEOTIDE SEQUENCE [LARGE SCALE GENOMIC DNA]</scope>
    <source>
        <strain evidence="1 2">IT104</strain>
    </source>
</reference>
<gene>
    <name evidence="1" type="ORF">Glove_9g367</name>
</gene>